<dbReference type="GO" id="GO:0004180">
    <property type="term" value="F:carboxypeptidase activity"/>
    <property type="evidence" value="ECO:0007669"/>
    <property type="project" value="UniProtKB-KW"/>
</dbReference>
<dbReference type="Pfam" id="PF13620">
    <property type="entry name" value="CarboxypepD_reg"/>
    <property type="match status" value="4"/>
</dbReference>
<dbReference type="KEGG" id="age:AA314_03942"/>
<dbReference type="EMBL" id="CP011509">
    <property type="protein sequence ID" value="AKJ02316.1"/>
    <property type="molecule type" value="Genomic_DNA"/>
</dbReference>
<dbReference type="GO" id="GO:0030246">
    <property type="term" value="F:carbohydrate binding"/>
    <property type="evidence" value="ECO:0007669"/>
    <property type="project" value="InterPro"/>
</dbReference>
<dbReference type="Gene3D" id="2.60.40.1120">
    <property type="entry name" value="Carboxypeptidase-like, regulatory domain"/>
    <property type="match status" value="3"/>
</dbReference>
<keyword evidence="3" id="KW-0121">Carboxypeptidase</keyword>
<dbReference type="SUPFAM" id="SSF49452">
    <property type="entry name" value="Starch-binding domain-like"/>
    <property type="match status" value="5"/>
</dbReference>
<dbReference type="SUPFAM" id="SSF49464">
    <property type="entry name" value="Carboxypeptidase regulatory domain-like"/>
    <property type="match status" value="2"/>
</dbReference>
<evidence type="ECO:0000313" key="3">
    <source>
        <dbReference type="EMBL" id="REG28754.1"/>
    </source>
</evidence>
<dbReference type="RefSeq" id="WP_047856666.1">
    <property type="nucleotide sequence ID" value="NZ_CP011509.1"/>
</dbReference>
<dbReference type="EMBL" id="QUMU01000008">
    <property type="protein sequence ID" value="REG28754.1"/>
    <property type="molecule type" value="Genomic_DNA"/>
</dbReference>
<keyword evidence="3" id="KW-0378">Hydrolase</keyword>
<dbReference type="InterPro" id="IPR008969">
    <property type="entry name" value="CarboxyPept-like_regulatory"/>
</dbReference>
<proteinExistence type="predicted"/>
<organism evidence="2 4">
    <name type="scientific">Archangium gephyra</name>
    <dbReference type="NCBI Taxonomy" id="48"/>
    <lineage>
        <taxon>Bacteria</taxon>
        <taxon>Pseudomonadati</taxon>
        <taxon>Myxococcota</taxon>
        <taxon>Myxococcia</taxon>
        <taxon>Myxococcales</taxon>
        <taxon>Cystobacterineae</taxon>
        <taxon>Archangiaceae</taxon>
        <taxon>Archangium</taxon>
    </lineage>
</organism>
<dbReference type="Proteomes" id="UP000035579">
    <property type="component" value="Chromosome"/>
</dbReference>
<evidence type="ECO:0000256" key="1">
    <source>
        <dbReference type="SAM" id="MobiDB-lite"/>
    </source>
</evidence>
<keyword evidence="5" id="KW-1185">Reference proteome</keyword>
<evidence type="ECO:0000313" key="4">
    <source>
        <dbReference type="Proteomes" id="UP000035579"/>
    </source>
</evidence>
<reference evidence="3 5" key="2">
    <citation type="submission" date="2018-08" db="EMBL/GenBank/DDBJ databases">
        <title>Genomic Encyclopedia of Archaeal and Bacterial Type Strains, Phase II (KMG-II): from individual species to whole genera.</title>
        <authorList>
            <person name="Goeker M."/>
        </authorList>
    </citation>
    <scope>NUCLEOTIDE SEQUENCE [LARGE SCALE GENOMIC DNA]</scope>
    <source>
        <strain evidence="3 5">DSM 2261</strain>
    </source>
</reference>
<protein>
    <submittedName>
        <fullName evidence="3">Carboxypeptidase family protein</fullName>
    </submittedName>
    <submittedName>
        <fullName evidence="2">PDZ domain protein</fullName>
    </submittedName>
</protein>
<accession>A0AAC8Q847</accession>
<name>A0AAC8Q847_9BACT</name>
<reference evidence="2 4" key="1">
    <citation type="submission" date="2015-05" db="EMBL/GenBank/DDBJ databases">
        <title>Genome assembly of Archangium gephyra DSM 2261.</title>
        <authorList>
            <person name="Sharma G."/>
            <person name="Subramanian S."/>
        </authorList>
    </citation>
    <scope>NUCLEOTIDE SEQUENCE [LARGE SCALE GENOMIC DNA]</scope>
    <source>
        <strain evidence="2 4">DSM 2261</strain>
    </source>
</reference>
<sequence>MRKRTLAAAVVLGLGLGLLLLTLHSREAQVPSGDAPAVPSSPRRTERGVRPERSEASEVLGTAEEGGTPPLAHPATEADGVLLVEVFAKERPVAGASVRLYWRGPRDPNLGEATWRLAGSGSTDARGQVRLPSRPGSYLVTARAPGQAAQARDVVRPQGEALTRLRLTLEAGHSLSGRTVVKGTGEPLPLVELSLIAHGRELKPWEDVEAPLEERIFAHSDARGVFRVEGLSAGTWLLRAEAPGYGPELLDEVRIPAEGPLELALSRAGIIEGFVVDAEGRPAPGAEVRVSGGVTQQVVTTGQGGGFSAEVEAGSHTVSARRGDEAGALDSPVVVAAGGTVRDVRVRLGASALLEGRVVARTSQAPVVGATVDVSPSGVNGDSGRAVTDAEGRFSVEGLAPGLYDVVVAATGFSEAIRQGLTLAPGERFLVELELVGTGAVEGTVRDGAGHPLAGVRVEAGDRWTPEGLSSTPLEARTNAEGYYRLEGLASGRVGLSVYREGASAGQGRSLFLAEGSTARADFTLEETGTLEGVVRLASGRWPGKSFQVYAYPERSGHLAEGDSGIAEVGDAGTFRMQLPPGPYEVMAEHPEDESLRQRQPVTVSVEPGKTVRVELTLEPPEDARALLRGRVLEPDGSPSPSAMVLGQGPSDLDMPHFWARSDGEGRFQHAISEGAILTVRASNGGRLGRVQEARAGQEVVVRLQPAASVRGRVVRANGAPVRGFTLGVLPLEPGSSPWMWSDQEFPSERFELKDLPGERVRMEARSRDGARGTALVTLAPGASAEVEILLGDMGRLGGRAVDMTTGAPLAGASVFVSVDPSSRFQAISGADGRFLVEGLPAGNHTLFIFGLDGAREDRTVALEAGQSLELGNVPVGASPP</sequence>
<evidence type="ECO:0000313" key="5">
    <source>
        <dbReference type="Proteomes" id="UP000256345"/>
    </source>
</evidence>
<feature type="compositionally biased region" description="Basic and acidic residues" evidence="1">
    <location>
        <begin position="43"/>
        <end position="56"/>
    </location>
</feature>
<dbReference type="Proteomes" id="UP000256345">
    <property type="component" value="Unassembled WGS sequence"/>
</dbReference>
<evidence type="ECO:0000313" key="2">
    <source>
        <dbReference type="EMBL" id="AKJ02316.1"/>
    </source>
</evidence>
<dbReference type="InterPro" id="IPR013784">
    <property type="entry name" value="Carb-bd-like_fold"/>
</dbReference>
<feature type="region of interest" description="Disordered" evidence="1">
    <location>
        <begin position="29"/>
        <end position="75"/>
    </location>
</feature>
<gene>
    <name evidence="2" type="ORF">AA314_03942</name>
    <name evidence="3" type="ORF">ATI61_108295</name>
</gene>
<dbReference type="AlphaFoldDB" id="A0AAC8Q847"/>
<keyword evidence="3" id="KW-0645">Protease</keyword>